<reference evidence="7" key="1">
    <citation type="journal article" date="2020" name="Front. Microbiol.">
        <title>Phenotypic and Genetic Characterization of the Cheese Ripening Yeast Geotrichum candidum.</title>
        <authorList>
            <person name="Perkins V."/>
            <person name="Vignola S."/>
            <person name="Lessard M.H."/>
            <person name="Plante P.L."/>
            <person name="Corbeil J."/>
            <person name="Dugat-Bony E."/>
            <person name="Frenette M."/>
            <person name="Labrie S."/>
        </authorList>
    </citation>
    <scope>NUCLEOTIDE SEQUENCE</scope>
    <source>
        <strain evidence="7">LMA-70</strain>
    </source>
</reference>
<feature type="transmembrane region" description="Helical" evidence="6">
    <location>
        <begin position="21"/>
        <end position="39"/>
    </location>
</feature>
<evidence type="ECO:0000256" key="1">
    <source>
        <dbReference type="ARBA" id="ARBA00004370"/>
    </source>
</evidence>
<comment type="caution">
    <text evidence="7">The sequence shown here is derived from an EMBL/GenBank/DDBJ whole genome shotgun (WGS) entry which is preliminary data.</text>
</comment>
<evidence type="ECO:0000256" key="6">
    <source>
        <dbReference type="SAM" id="Phobius"/>
    </source>
</evidence>
<evidence type="ECO:0000313" key="7">
    <source>
        <dbReference type="EMBL" id="KAF5094490.1"/>
    </source>
</evidence>
<evidence type="ECO:0000256" key="2">
    <source>
        <dbReference type="ARBA" id="ARBA00007590"/>
    </source>
</evidence>
<feature type="transmembrane region" description="Helical" evidence="6">
    <location>
        <begin position="72"/>
        <end position="88"/>
    </location>
</feature>
<comment type="similarity">
    <text evidence="2">Belongs to the TMEM14 family.</text>
</comment>
<gene>
    <name evidence="7" type="ORF">DV451_005009</name>
</gene>
<dbReference type="GO" id="GO:0016020">
    <property type="term" value="C:membrane"/>
    <property type="evidence" value="ECO:0007669"/>
    <property type="project" value="UniProtKB-SubCell"/>
</dbReference>
<dbReference type="PANTHER" id="PTHR12668:SF53">
    <property type="entry name" value="TMEM14 PROTEIN HOMOLOG YJR085C"/>
    <property type="match status" value="1"/>
</dbReference>
<accession>A0A9P5KQ81</accession>
<keyword evidence="4 6" id="KW-1133">Transmembrane helix</keyword>
<reference evidence="7" key="2">
    <citation type="submission" date="2020-01" db="EMBL/GenBank/DDBJ databases">
        <authorList>
            <person name="Perkins V."/>
            <person name="Lessard M.-H."/>
            <person name="Dugat-Bony E."/>
            <person name="Frenette M."/>
            <person name="Labrie S."/>
        </authorList>
    </citation>
    <scope>NUCLEOTIDE SEQUENCE</scope>
    <source>
        <strain evidence="7">LMA-70</strain>
    </source>
</reference>
<keyword evidence="5 6" id="KW-0472">Membrane</keyword>
<dbReference type="InterPro" id="IPR044890">
    <property type="entry name" value="TMEM14_sf"/>
</dbReference>
<name>A0A9P5KQ81_GEOCN</name>
<evidence type="ECO:0000256" key="4">
    <source>
        <dbReference type="ARBA" id="ARBA00022989"/>
    </source>
</evidence>
<evidence type="ECO:0008006" key="9">
    <source>
        <dbReference type="Google" id="ProtNLM"/>
    </source>
</evidence>
<evidence type="ECO:0000256" key="3">
    <source>
        <dbReference type="ARBA" id="ARBA00022692"/>
    </source>
</evidence>
<dbReference type="Pfam" id="PF03647">
    <property type="entry name" value="Tmemb_14"/>
    <property type="match status" value="1"/>
</dbReference>
<organism evidence="7 8">
    <name type="scientific">Geotrichum candidum</name>
    <name type="common">Oospora lactis</name>
    <name type="synonym">Dipodascus geotrichum</name>
    <dbReference type="NCBI Taxonomy" id="1173061"/>
    <lineage>
        <taxon>Eukaryota</taxon>
        <taxon>Fungi</taxon>
        <taxon>Dikarya</taxon>
        <taxon>Ascomycota</taxon>
        <taxon>Saccharomycotina</taxon>
        <taxon>Dipodascomycetes</taxon>
        <taxon>Dipodascales</taxon>
        <taxon>Dipodascaceae</taxon>
        <taxon>Geotrichum</taxon>
    </lineage>
</organism>
<keyword evidence="3 6" id="KW-0812">Transmembrane</keyword>
<dbReference type="EMBL" id="QQZK01000184">
    <property type="protein sequence ID" value="KAF5094490.1"/>
    <property type="molecule type" value="Genomic_DNA"/>
</dbReference>
<dbReference type="AlphaFoldDB" id="A0A9P5KQ81"/>
<dbReference type="Proteomes" id="UP000750522">
    <property type="component" value="Unassembled WGS sequence"/>
</dbReference>
<evidence type="ECO:0000256" key="5">
    <source>
        <dbReference type="ARBA" id="ARBA00023136"/>
    </source>
</evidence>
<dbReference type="Gene3D" id="1.10.10.1740">
    <property type="entry name" value="Transmembrane protein 14-like"/>
    <property type="match status" value="1"/>
</dbReference>
<proteinExistence type="inferred from homology"/>
<protein>
    <recommendedName>
        <fullName evidence="9">TMEM14-domain-containing protein</fullName>
    </recommendedName>
</protein>
<dbReference type="InterPro" id="IPR005349">
    <property type="entry name" value="TMEM14"/>
</dbReference>
<evidence type="ECO:0000313" key="8">
    <source>
        <dbReference type="Proteomes" id="UP000750522"/>
    </source>
</evidence>
<comment type="subcellular location">
    <subcellularLocation>
        <location evidence="1">Membrane</location>
    </subcellularLocation>
</comment>
<dbReference type="PANTHER" id="PTHR12668">
    <property type="entry name" value="TRANSMEMBRANE PROTEIN 14, 15"/>
    <property type="match status" value="1"/>
</dbReference>
<sequence length="96" mass="10061">MAILCTAGGIAGFVRRRSIPSLAGGLVTGVLFGTSAYLLKKNADWGLELALAGSAVLAAGSVPRAIRLQKPVPIFLAVLAGVNGVYYSKKYWEFYG</sequence>